<dbReference type="Pfam" id="PF12697">
    <property type="entry name" value="Abhydrolase_6"/>
    <property type="match status" value="1"/>
</dbReference>
<reference evidence="2 3" key="1">
    <citation type="submission" date="2018-11" db="EMBL/GenBank/DDBJ databases">
        <title>Genomes From Bacteria Associated with the Canine Oral Cavity: a Test Case for Automated Genome-Based Taxonomic Assignment.</title>
        <authorList>
            <person name="Coil D.A."/>
            <person name="Jospin G."/>
            <person name="Darling A.E."/>
            <person name="Wallis C."/>
            <person name="Davis I.J."/>
            <person name="Harris S."/>
            <person name="Eisen J.A."/>
            <person name="Holcombe L.J."/>
            <person name="O'Flynn C."/>
        </authorList>
    </citation>
    <scope>NUCLEOTIDE SEQUENCE [LARGE SCALE GENOMIC DNA]</scope>
    <source>
        <strain evidence="2 3">OH4621_COT-116</strain>
    </source>
</reference>
<dbReference type="InterPro" id="IPR029058">
    <property type="entry name" value="AB_hydrolase_fold"/>
</dbReference>
<dbReference type="EMBL" id="RQZA01000001">
    <property type="protein sequence ID" value="RRD32319.1"/>
    <property type="molecule type" value="Genomic_DNA"/>
</dbReference>
<name>A0A3P1VDM7_9STRE</name>
<dbReference type="STRING" id="1123309.GCA_000377005_01385"/>
<comment type="caution">
    <text evidence="2">The sequence shown here is derived from an EMBL/GenBank/DDBJ whole genome shotgun (WGS) entry which is preliminary data.</text>
</comment>
<gene>
    <name evidence="2" type="ORF">EII38_00880</name>
</gene>
<accession>A0A3P1VDM7</accession>
<protein>
    <submittedName>
        <fullName evidence="2">Alpha/beta fold hydrolase</fullName>
    </submittedName>
</protein>
<dbReference type="GO" id="GO:0016787">
    <property type="term" value="F:hydrolase activity"/>
    <property type="evidence" value="ECO:0007669"/>
    <property type="project" value="UniProtKB-KW"/>
</dbReference>
<keyword evidence="3" id="KW-1185">Reference proteome</keyword>
<organism evidence="2 3">
    <name type="scientific">Streptococcus minor</name>
    <dbReference type="NCBI Taxonomy" id="229549"/>
    <lineage>
        <taxon>Bacteria</taxon>
        <taxon>Bacillati</taxon>
        <taxon>Bacillota</taxon>
        <taxon>Bacilli</taxon>
        <taxon>Lactobacillales</taxon>
        <taxon>Streptococcaceae</taxon>
        <taxon>Streptococcus</taxon>
    </lineage>
</organism>
<evidence type="ECO:0000313" key="3">
    <source>
        <dbReference type="Proteomes" id="UP000281771"/>
    </source>
</evidence>
<dbReference type="Gene3D" id="3.40.50.1820">
    <property type="entry name" value="alpha/beta hydrolase"/>
    <property type="match status" value="2"/>
</dbReference>
<evidence type="ECO:0000259" key="1">
    <source>
        <dbReference type="Pfam" id="PF12697"/>
    </source>
</evidence>
<keyword evidence="2" id="KW-0378">Hydrolase</keyword>
<sequence length="207" mass="22764">MKILCLHGIGQTGQAWKQVMDFLPEHDLVALELFENGRLPEDYQHLVAKVRSLLEDEHEDFVLLGLSLGASLIYSLLDQPPAHLKGIVACAGQYKLKENLPYQLQGFIFKVMPGSAFAKKGFDKANLIGFYESMMGLDLTEVVSKSRLPALVVCGQKDFFNVKTSKAAANLMPKAQFQMIPAAGHLLTDDAPEALAGFVRGFLAQVK</sequence>
<dbReference type="RefSeq" id="WP_124775274.1">
    <property type="nucleotide sequence ID" value="NZ_RQZA01000001.1"/>
</dbReference>
<dbReference type="InterPro" id="IPR000073">
    <property type="entry name" value="AB_hydrolase_1"/>
</dbReference>
<feature type="domain" description="AB hydrolase-1" evidence="1">
    <location>
        <begin position="3"/>
        <end position="196"/>
    </location>
</feature>
<dbReference type="AlphaFoldDB" id="A0A3P1VDM7"/>
<dbReference type="Proteomes" id="UP000281771">
    <property type="component" value="Unassembled WGS sequence"/>
</dbReference>
<dbReference type="PANTHER" id="PTHR43194:SF5">
    <property type="entry name" value="PIMELOYL-[ACYL-CARRIER PROTEIN] METHYL ESTER ESTERASE"/>
    <property type="match status" value="1"/>
</dbReference>
<dbReference type="PANTHER" id="PTHR43194">
    <property type="entry name" value="HYDROLASE ALPHA/BETA FOLD FAMILY"/>
    <property type="match status" value="1"/>
</dbReference>
<evidence type="ECO:0000313" key="2">
    <source>
        <dbReference type="EMBL" id="RRD32319.1"/>
    </source>
</evidence>
<dbReference type="SUPFAM" id="SSF53474">
    <property type="entry name" value="alpha/beta-Hydrolases"/>
    <property type="match status" value="1"/>
</dbReference>
<proteinExistence type="predicted"/>
<dbReference type="InterPro" id="IPR050228">
    <property type="entry name" value="Carboxylesterase_BioH"/>
</dbReference>